<dbReference type="AlphaFoldDB" id="A0A6I6DI54"/>
<feature type="domain" description="GerMN" evidence="1">
    <location>
        <begin position="80"/>
        <end position="168"/>
    </location>
</feature>
<name>A0A6I6DI54_9FIRM</name>
<dbReference type="Pfam" id="PF10646">
    <property type="entry name" value="Germane"/>
    <property type="match status" value="1"/>
</dbReference>
<sequence length="185" mass="20662">MKLRVVLSLILLIVFAGFIMGCNGQTNATNDQPPLEPYEDESELITDEVVLYFSDDQAMYLVPEKRMVTGKKNGKYPFPAGAIVLELIQGPKSEELRPTIPPETRLLAIDIVNGIAKVDFTEEFRTKHWGGTTGETMTILSIVNSLTELEEIEKVKLLIGGEQIDTLAGHWYLGEPIQRDESIIK</sequence>
<organism evidence="2 3">
    <name type="scientific">Candidatus Syntrophocurvum alkaliphilum</name>
    <dbReference type="NCBI Taxonomy" id="2293317"/>
    <lineage>
        <taxon>Bacteria</taxon>
        <taxon>Bacillati</taxon>
        <taxon>Bacillota</taxon>
        <taxon>Clostridia</taxon>
        <taxon>Eubacteriales</taxon>
        <taxon>Syntrophomonadaceae</taxon>
        <taxon>Candidatus Syntrophocurvum</taxon>
    </lineage>
</organism>
<evidence type="ECO:0000259" key="1">
    <source>
        <dbReference type="SMART" id="SM00909"/>
    </source>
</evidence>
<dbReference type="SMART" id="SM00909">
    <property type="entry name" value="Germane"/>
    <property type="match status" value="1"/>
</dbReference>
<protein>
    <recommendedName>
        <fullName evidence="1">GerMN domain-containing protein</fullName>
    </recommendedName>
</protein>
<dbReference type="EMBL" id="CP046457">
    <property type="protein sequence ID" value="QGT99594.1"/>
    <property type="molecule type" value="Genomic_DNA"/>
</dbReference>
<dbReference type="RefSeq" id="WP_156203475.1">
    <property type="nucleotide sequence ID" value="NZ_CP046457.1"/>
</dbReference>
<gene>
    <name evidence="2" type="ORF">SYNTR_1001</name>
</gene>
<dbReference type="OrthoDB" id="9809406at2"/>
<dbReference type="Proteomes" id="UP000426444">
    <property type="component" value="Chromosome"/>
</dbReference>
<dbReference type="PROSITE" id="PS51257">
    <property type="entry name" value="PROKAR_LIPOPROTEIN"/>
    <property type="match status" value="1"/>
</dbReference>
<dbReference type="InterPro" id="IPR019606">
    <property type="entry name" value="GerMN"/>
</dbReference>
<keyword evidence="3" id="KW-1185">Reference proteome</keyword>
<evidence type="ECO:0000313" key="3">
    <source>
        <dbReference type="Proteomes" id="UP000426444"/>
    </source>
</evidence>
<accession>A0A6I6DI54</accession>
<reference evidence="3" key="1">
    <citation type="journal article" date="2019" name="Microbiology">
        <title>Complete Genome Sequence of an Uncultured Bacterium of the Candidate Phylum Bipolaricaulota.</title>
        <authorList>
            <person name="Kadnikov V.V."/>
            <person name="Mardanov A.V."/>
            <person name="Beletsky A.V."/>
            <person name="Frank Y.A."/>
            <person name="Karnachuk O.V."/>
            <person name="Ravin N.V."/>
        </authorList>
    </citation>
    <scope>NUCLEOTIDE SEQUENCE [LARGE SCALE GENOMIC DNA]</scope>
</reference>
<dbReference type="KEGG" id="salq:SYNTR_1001"/>
<evidence type="ECO:0000313" key="2">
    <source>
        <dbReference type="EMBL" id="QGT99594.1"/>
    </source>
</evidence>
<proteinExistence type="predicted"/>